<dbReference type="WBParaSite" id="PEQ_0000787801-mRNA-1">
    <property type="protein sequence ID" value="PEQ_0000787801-mRNA-1"/>
    <property type="gene ID" value="PEQ_0000787801"/>
</dbReference>
<evidence type="ECO:0000313" key="3">
    <source>
        <dbReference type="WBParaSite" id="PEQ_0000787801-mRNA-1"/>
    </source>
</evidence>
<evidence type="ECO:0000313" key="2">
    <source>
        <dbReference type="Proteomes" id="UP000887564"/>
    </source>
</evidence>
<proteinExistence type="predicted"/>
<name>A0A914RSR8_PAREQ</name>
<sequence>MCMRYNIEGSQASESTSGCEASANGDHITDDMLKDVDESPKEECNDETAVVVEEAPVKFETSSSVQDVSEPKVKVGLCKAVIKGT</sequence>
<dbReference type="AlphaFoldDB" id="A0A914RSR8"/>
<dbReference type="Proteomes" id="UP000887564">
    <property type="component" value="Unplaced"/>
</dbReference>
<organism evidence="2 3">
    <name type="scientific">Parascaris equorum</name>
    <name type="common">Equine roundworm</name>
    <dbReference type="NCBI Taxonomy" id="6256"/>
    <lineage>
        <taxon>Eukaryota</taxon>
        <taxon>Metazoa</taxon>
        <taxon>Ecdysozoa</taxon>
        <taxon>Nematoda</taxon>
        <taxon>Chromadorea</taxon>
        <taxon>Rhabditida</taxon>
        <taxon>Spirurina</taxon>
        <taxon>Ascaridomorpha</taxon>
        <taxon>Ascaridoidea</taxon>
        <taxon>Ascarididae</taxon>
        <taxon>Parascaris</taxon>
    </lineage>
</organism>
<protein>
    <submittedName>
        <fullName evidence="3">Uncharacterized protein</fullName>
    </submittedName>
</protein>
<reference evidence="3" key="1">
    <citation type="submission" date="2022-11" db="UniProtKB">
        <authorList>
            <consortium name="WormBaseParasite"/>
        </authorList>
    </citation>
    <scope>IDENTIFICATION</scope>
</reference>
<feature type="compositionally biased region" description="Polar residues" evidence="1">
    <location>
        <begin position="8"/>
        <end position="19"/>
    </location>
</feature>
<evidence type="ECO:0000256" key="1">
    <source>
        <dbReference type="SAM" id="MobiDB-lite"/>
    </source>
</evidence>
<keyword evidence="2" id="KW-1185">Reference proteome</keyword>
<accession>A0A914RSR8</accession>
<feature type="region of interest" description="Disordered" evidence="1">
    <location>
        <begin position="1"/>
        <end position="32"/>
    </location>
</feature>